<name>F0XMR5_GROCL</name>
<dbReference type="AlphaFoldDB" id="F0XMR5"/>
<keyword evidence="2" id="KW-1185">Reference proteome</keyword>
<evidence type="ECO:0000313" key="1">
    <source>
        <dbReference type="EMBL" id="EFX01112.1"/>
    </source>
</evidence>
<dbReference type="EMBL" id="GL629794">
    <property type="protein sequence ID" value="EFX01112.1"/>
    <property type="molecule type" value="Genomic_DNA"/>
</dbReference>
<protein>
    <submittedName>
        <fullName evidence="1">Uncharacterized protein</fullName>
    </submittedName>
</protein>
<dbReference type="InParanoid" id="F0XMR5"/>
<evidence type="ECO:0000313" key="2">
    <source>
        <dbReference type="Proteomes" id="UP000007796"/>
    </source>
</evidence>
<dbReference type="OrthoDB" id="3350591at2759"/>
<dbReference type="STRING" id="655863.F0XMR5"/>
<proteinExistence type="predicted"/>
<sequence>MSALNPSVDLVDNAAAYNAAIADAEAEKKKNRGSYQVVTSILELIPTDASEYGEVCGFGQICVELAEQIPYYHPSQLKLVKLLQELGQSSKFKSKYPL</sequence>
<dbReference type="GeneID" id="25979445"/>
<organism evidence="2">
    <name type="scientific">Grosmannia clavigera (strain kw1407 / UAMH 11150)</name>
    <name type="common">Blue stain fungus</name>
    <name type="synonym">Graphiocladiella clavigera</name>
    <dbReference type="NCBI Taxonomy" id="655863"/>
    <lineage>
        <taxon>Eukaryota</taxon>
        <taxon>Fungi</taxon>
        <taxon>Dikarya</taxon>
        <taxon>Ascomycota</taxon>
        <taxon>Pezizomycotina</taxon>
        <taxon>Sordariomycetes</taxon>
        <taxon>Sordariomycetidae</taxon>
        <taxon>Ophiostomatales</taxon>
        <taxon>Ophiostomataceae</taxon>
        <taxon>Leptographium</taxon>
    </lineage>
</organism>
<reference evidence="1 2" key="1">
    <citation type="journal article" date="2011" name="Proc. Natl. Acad. Sci. U.S.A.">
        <title>Genome and transcriptome analyses of the mountain pine beetle-fungal symbiont Grosmannia clavigera, a lodgepole pine pathogen.</title>
        <authorList>
            <person name="DiGuistini S."/>
            <person name="Wang Y."/>
            <person name="Liao N.Y."/>
            <person name="Taylor G."/>
            <person name="Tanguay P."/>
            <person name="Feau N."/>
            <person name="Henrissat B."/>
            <person name="Chan S.K."/>
            <person name="Hesse-Orce U."/>
            <person name="Alamouti S.M."/>
            <person name="Tsui C.K.M."/>
            <person name="Docking R.T."/>
            <person name="Levasseur A."/>
            <person name="Haridas S."/>
            <person name="Robertson G."/>
            <person name="Birol I."/>
            <person name="Holt R.A."/>
            <person name="Marra M.A."/>
            <person name="Hamelin R.C."/>
            <person name="Hirst M."/>
            <person name="Jones S.J.M."/>
            <person name="Bohlmann J."/>
            <person name="Breuil C."/>
        </authorList>
    </citation>
    <scope>NUCLEOTIDE SEQUENCE [LARGE SCALE GENOMIC DNA]</scope>
    <source>
        <strain evidence="2">kw1407 / UAMH 11150</strain>
    </source>
</reference>
<dbReference type="HOGENOM" id="CLU_2333813_0_0_1"/>
<dbReference type="RefSeq" id="XP_014170594.1">
    <property type="nucleotide sequence ID" value="XM_014315119.1"/>
</dbReference>
<gene>
    <name evidence="1" type="ORF">CMQ_6054</name>
</gene>
<accession>F0XMR5</accession>
<dbReference type="Proteomes" id="UP000007796">
    <property type="component" value="Unassembled WGS sequence"/>
</dbReference>